<evidence type="ECO:0000313" key="5">
    <source>
        <dbReference type="Proteomes" id="UP000612233"/>
    </source>
</evidence>
<evidence type="ECO:0000259" key="1">
    <source>
        <dbReference type="Pfam" id="PF04773"/>
    </source>
</evidence>
<organism evidence="4 5">
    <name type="scientific">Hymenobacter montanus</name>
    <dbReference type="NCBI Taxonomy" id="2771359"/>
    <lineage>
        <taxon>Bacteria</taxon>
        <taxon>Pseudomonadati</taxon>
        <taxon>Bacteroidota</taxon>
        <taxon>Cytophagia</taxon>
        <taxon>Cytophagales</taxon>
        <taxon>Hymenobacteraceae</taxon>
        <taxon>Hymenobacter</taxon>
    </lineage>
</organism>
<dbReference type="Pfam" id="PF16344">
    <property type="entry name" value="FecR_C"/>
    <property type="match status" value="1"/>
</dbReference>
<dbReference type="PIRSF" id="PIRSF018266">
    <property type="entry name" value="FecR"/>
    <property type="match status" value="1"/>
</dbReference>
<dbReference type="Pfam" id="PF16220">
    <property type="entry name" value="DUF4880"/>
    <property type="match status" value="1"/>
</dbReference>
<dbReference type="Gene3D" id="2.60.120.1440">
    <property type="match status" value="1"/>
</dbReference>
<reference evidence="4" key="1">
    <citation type="submission" date="2020-09" db="EMBL/GenBank/DDBJ databases">
        <authorList>
            <person name="Kim M.K."/>
        </authorList>
    </citation>
    <scope>NUCLEOTIDE SEQUENCE</scope>
    <source>
        <strain evidence="4">BT664</strain>
    </source>
</reference>
<dbReference type="Gene3D" id="3.55.50.30">
    <property type="match status" value="1"/>
</dbReference>
<dbReference type="AlphaFoldDB" id="A0A927BAX9"/>
<dbReference type="PANTHER" id="PTHR30273:SF2">
    <property type="entry name" value="PROTEIN FECR"/>
    <property type="match status" value="1"/>
</dbReference>
<evidence type="ECO:0000259" key="2">
    <source>
        <dbReference type="Pfam" id="PF16220"/>
    </source>
</evidence>
<dbReference type="PANTHER" id="PTHR30273">
    <property type="entry name" value="PERIPLASMIC SIGNAL SENSOR AND SIGMA FACTOR ACTIVATOR FECR-RELATED"/>
    <property type="match status" value="1"/>
</dbReference>
<gene>
    <name evidence="4" type="ORF">IC235_03470</name>
</gene>
<dbReference type="Proteomes" id="UP000612233">
    <property type="component" value="Unassembled WGS sequence"/>
</dbReference>
<dbReference type="RefSeq" id="WP_191003782.1">
    <property type="nucleotide sequence ID" value="NZ_JACXAD010000003.1"/>
</dbReference>
<dbReference type="InterPro" id="IPR032508">
    <property type="entry name" value="FecR_C"/>
</dbReference>
<dbReference type="Pfam" id="PF04773">
    <property type="entry name" value="FecR"/>
    <property type="match status" value="1"/>
</dbReference>
<name>A0A927BAX9_9BACT</name>
<evidence type="ECO:0000313" key="4">
    <source>
        <dbReference type="EMBL" id="MBD2766950.1"/>
    </source>
</evidence>
<dbReference type="InterPro" id="IPR032623">
    <property type="entry name" value="FecR_N"/>
</dbReference>
<feature type="domain" description="Protein FecR C-terminal" evidence="3">
    <location>
        <begin position="266"/>
        <end position="321"/>
    </location>
</feature>
<dbReference type="EMBL" id="JACXAD010000003">
    <property type="protein sequence ID" value="MBD2766950.1"/>
    <property type="molecule type" value="Genomic_DNA"/>
</dbReference>
<dbReference type="GO" id="GO:0016989">
    <property type="term" value="F:sigma factor antagonist activity"/>
    <property type="evidence" value="ECO:0007669"/>
    <property type="project" value="TreeGrafter"/>
</dbReference>
<comment type="caution">
    <text evidence="4">The sequence shown here is derived from an EMBL/GenBank/DDBJ whole genome shotgun (WGS) entry which is preliminary data.</text>
</comment>
<proteinExistence type="predicted"/>
<evidence type="ECO:0000259" key="3">
    <source>
        <dbReference type="Pfam" id="PF16344"/>
    </source>
</evidence>
<dbReference type="InterPro" id="IPR012373">
    <property type="entry name" value="Ferrdict_sens_TM"/>
</dbReference>
<feature type="domain" description="FecR N-terminal" evidence="2">
    <location>
        <begin position="15"/>
        <end position="45"/>
    </location>
</feature>
<sequence length="339" mass="38158">MNTEANWDLLTKYLAGECTEAEQQQIRDWCQADARNQRLFEHLARVWEQSRQDYSQAQPDSAALWQRLQAGMRRDNPFVAVHVNPQAAPIARPQRPAWQHWGLRIAASILLTLGLGTGVYYWQQPTLITQQTQNQQQKVLTLPDGTRVWLNEGSRLSYPTAFAAERRQVTLEGEAYFEVVHLREHQPFVIQAQGTETTVLGTSFNVTARTSGVQVSVVTGRVRLARSGQQVLLTKGWTGMYDPATQQVRRDSTSDLNFLAWKTGVLTFRNTPVSEVVATLTEYYHHDLRLRASALGTCHFTGTFERQPLDKVLQTLALAFDAKAVTEPGFTALEGGSCQ</sequence>
<feature type="domain" description="FecR protein" evidence="1">
    <location>
        <begin position="131"/>
        <end position="223"/>
    </location>
</feature>
<protein>
    <submittedName>
        <fullName evidence="4">FecR domain-containing protein</fullName>
    </submittedName>
</protein>
<dbReference type="InterPro" id="IPR006860">
    <property type="entry name" value="FecR"/>
</dbReference>
<keyword evidence="5" id="KW-1185">Reference proteome</keyword>
<accession>A0A927BAX9</accession>